<organism evidence="2 3">
    <name type="scientific">Steinernema glaseri</name>
    <dbReference type="NCBI Taxonomy" id="37863"/>
    <lineage>
        <taxon>Eukaryota</taxon>
        <taxon>Metazoa</taxon>
        <taxon>Ecdysozoa</taxon>
        <taxon>Nematoda</taxon>
        <taxon>Chromadorea</taxon>
        <taxon>Rhabditida</taxon>
        <taxon>Tylenchina</taxon>
        <taxon>Panagrolaimomorpha</taxon>
        <taxon>Strongyloidoidea</taxon>
        <taxon>Steinernematidae</taxon>
        <taxon>Steinernema</taxon>
    </lineage>
</organism>
<keyword evidence="2" id="KW-1185">Reference proteome</keyword>
<feature type="compositionally biased region" description="Basic and acidic residues" evidence="1">
    <location>
        <begin position="93"/>
        <end position="102"/>
    </location>
</feature>
<evidence type="ECO:0000313" key="3">
    <source>
        <dbReference type="WBParaSite" id="L893_g6301.t1"/>
    </source>
</evidence>
<sequence length="170" mass="18852">MLLGSIPRRALLDLLGGQLGDDARRTEAERRIRMAIETIDKHFQESQERAAEKTPTTSPETQRVAVVAKKKTSFKQMATLPTEPTFPEKKRKVSESSDDRPIEFGAKPKRLSRFTIEPIEAAPPPATLSPAGVKKRRKKKGRRNAVCSTTESAPAEMDDGGCKVHFNQAL</sequence>
<dbReference type="Proteomes" id="UP000095287">
    <property type="component" value="Unplaced"/>
</dbReference>
<accession>A0A1I8AJ73</accession>
<evidence type="ECO:0000313" key="2">
    <source>
        <dbReference type="Proteomes" id="UP000095287"/>
    </source>
</evidence>
<evidence type="ECO:0000256" key="1">
    <source>
        <dbReference type="SAM" id="MobiDB-lite"/>
    </source>
</evidence>
<proteinExistence type="predicted"/>
<reference evidence="3" key="1">
    <citation type="submission" date="2016-11" db="UniProtKB">
        <authorList>
            <consortium name="WormBaseParasite"/>
        </authorList>
    </citation>
    <scope>IDENTIFICATION</scope>
</reference>
<name>A0A1I8AJ73_9BILA</name>
<protein>
    <submittedName>
        <fullName evidence="3">Uncharacterized protein</fullName>
    </submittedName>
</protein>
<dbReference type="AlphaFoldDB" id="A0A1I8AJ73"/>
<feature type="compositionally biased region" description="Basic residues" evidence="1">
    <location>
        <begin position="133"/>
        <end position="143"/>
    </location>
</feature>
<feature type="compositionally biased region" description="Basic and acidic residues" evidence="1">
    <location>
        <begin position="41"/>
        <end position="52"/>
    </location>
</feature>
<dbReference type="WBParaSite" id="L893_g6301.t1">
    <property type="protein sequence ID" value="L893_g6301.t1"/>
    <property type="gene ID" value="L893_g6301"/>
</dbReference>
<feature type="region of interest" description="Disordered" evidence="1">
    <location>
        <begin position="41"/>
        <end position="170"/>
    </location>
</feature>